<reference evidence="3 4" key="1">
    <citation type="submission" date="2020-10" db="EMBL/GenBank/DDBJ databases">
        <title>Myceligenerans pegani sp. nov., an endophytic actinomycete isolated from Peganum harmala L. in Xinjiang, China.</title>
        <authorList>
            <person name="Xin L."/>
        </authorList>
    </citation>
    <scope>NUCLEOTIDE SEQUENCE [LARGE SCALE GENOMIC DNA]</scope>
    <source>
        <strain evidence="3 4">TRM65318</strain>
    </source>
</reference>
<dbReference type="EMBL" id="JADAQT010000099">
    <property type="protein sequence ID" value="MBE1877340.1"/>
    <property type="molecule type" value="Genomic_DNA"/>
</dbReference>
<dbReference type="Gene3D" id="3.40.190.10">
    <property type="entry name" value="Periplasmic binding protein-like II"/>
    <property type="match status" value="2"/>
</dbReference>
<keyword evidence="1" id="KW-0732">Signal</keyword>
<dbReference type="Pfam" id="PF04069">
    <property type="entry name" value="OpuAC"/>
    <property type="match status" value="2"/>
</dbReference>
<feature type="domain" description="ABC-type glycine betaine transport system substrate-binding" evidence="2">
    <location>
        <begin position="142"/>
        <end position="338"/>
    </location>
</feature>
<protein>
    <submittedName>
        <fullName evidence="3">Glycine/betaine ABC transporter substrate-binding protein</fullName>
    </submittedName>
</protein>
<gene>
    <name evidence="3" type="ORF">IHE71_16745</name>
</gene>
<evidence type="ECO:0000259" key="2">
    <source>
        <dbReference type="Pfam" id="PF04069"/>
    </source>
</evidence>
<dbReference type="Proteomes" id="UP000625527">
    <property type="component" value="Unassembled WGS sequence"/>
</dbReference>
<comment type="caution">
    <text evidence="3">The sequence shown here is derived from an EMBL/GenBank/DDBJ whole genome shotgun (WGS) entry which is preliminary data.</text>
</comment>
<keyword evidence="4" id="KW-1185">Reference proteome</keyword>
<feature type="chain" id="PRO_5047056381" evidence="1">
    <location>
        <begin position="21"/>
        <end position="341"/>
    </location>
</feature>
<organism evidence="3 4">
    <name type="scientific">Myceligenerans pegani</name>
    <dbReference type="NCBI Taxonomy" id="2776917"/>
    <lineage>
        <taxon>Bacteria</taxon>
        <taxon>Bacillati</taxon>
        <taxon>Actinomycetota</taxon>
        <taxon>Actinomycetes</taxon>
        <taxon>Micrococcales</taxon>
        <taxon>Promicromonosporaceae</taxon>
        <taxon>Myceligenerans</taxon>
    </lineage>
</organism>
<sequence length="341" mass="35206">MRLARTPLSSPLRLVGAATAVVGLTLLTACGEPGSAGGNSTDDGTDVAATCEPIAGDEIVVLDDDQHLQTVDNIIPAVNADAAEQHPELIGLLDQVSAALDTDTLIELNRSVDIDRETSENVAAEFVASAGIEVEEVADAGSVTIGAADFAESATLGNIYAEVLEAAGYEVEVTTIGNREAYLPALEKGEQVQVVPEYVGTLTEFINHDVNGPDAEPVASSDLDATVEGLRGLAEEVGLVVGEPSAAQDQNAFAVTTAFAEEHGVTTLSELAEACDGLILGAGPECTERPFCQPGLEETYGLTFSEFRSLDAGGPLTKEALKQGEITLGLVFSSDGSLSTE</sequence>
<feature type="signal peptide" evidence="1">
    <location>
        <begin position="1"/>
        <end position="20"/>
    </location>
</feature>
<feature type="domain" description="ABC-type glycine betaine transport system substrate-binding" evidence="2">
    <location>
        <begin position="57"/>
        <end position="128"/>
    </location>
</feature>
<dbReference type="SUPFAM" id="SSF53850">
    <property type="entry name" value="Periplasmic binding protein-like II"/>
    <property type="match status" value="2"/>
</dbReference>
<evidence type="ECO:0000256" key="1">
    <source>
        <dbReference type="SAM" id="SignalP"/>
    </source>
</evidence>
<evidence type="ECO:0000313" key="3">
    <source>
        <dbReference type="EMBL" id="MBE1877340.1"/>
    </source>
</evidence>
<dbReference type="PROSITE" id="PS51257">
    <property type="entry name" value="PROKAR_LIPOPROTEIN"/>
    <property type="match status" value="1"/>
</dbReference>
<dbReference type="InterPro" id="IPR007210">
    <property type="entry name" value="ABC_Gly_betaine_transp_sub-bd"/>
</dbReference>
<dbReference type="CDD" id="cd13606">
    <property type="entry name" value="PBP2_ProX_like"/>
    <property type="match status" value="1"/>
</dbReference>
<accession>A0ABR9N100</accession>
<dbReference type="RefSeq" id="WP_192863900.1">
    <property type="nucleotide sequence ID" value="NZ_JADAQT010000099.1"/>
</dbReference>
<name>A0ABR9N100_9MICO</name>
<evidence type="ECO:0000313" key="4">
    <source>
        <dbReference type="Proteomes" id="UP000625527"/>
    </source>
</evidence>
<proteinExistence type="predicted"/>